<feature type="transmembrane region" description="Helical" evidence="8">
    <location>
        <begin position="197"/>
        <end position="218"/>
    </location>
</feature>
<evidence type="ECO:0000259" key="9">
    <source>
        <dbReference type="Pfam" id="PF00361"/>
    </source>
</evidence>
<feature type="transmembrane region" description="Helical" evidence="8">
    <location>
        <begin position="230"/>
        <end position="250"/>
    </location>
</feature>
<dbReference type="RefSeq" id="WP_218252702.1">
    <property type="nucleotide sequence ID" value="NZ_JABXWD010000193.1"/>
</dbReference>
<comment type="subcellular location">
    <subcellularLocation>
        <location evidence="1">Cell membrane</location>
        <topology evidence="1">Multi-pass membrane protein</topology>
    </subcellularLocation>
    <subcellularLocation>
        <location evidence="7">Membrane</location>
        <topology evidence="7">Multi-pass membrane protein</topology>
    </subcellularLocation>
</comment>
<feature type="transmembrane region" description="Helical" evidence="8">
    <location>
        <begin position="29"/>
        <end position="50"/>
    </location>
</feature>
<sequence length="474" mass="51084">MQELALIMAQFVLALVSFLKKSGKWDKAIMIVAAVFHMTVTLYLCIRGSVAAPLLGADNLGCLFLLILSTLFGATTISSAPFIKYTEQGYFNYRYVIFMLLLLGALTGVILSRNIALMWVFAMAATLASAPLVWHYGDRESLEVVWKYTFICAVGLALAFVGVLAILEGAREIAGASLSVDLLAARASLITPKWGRVAIAFALVGYATQMGMAPMHAWLADVHVQAPSPVAAFFSGAMVSCAFLGILRYYQIFAATPLIADFRHLLLVFGLFSVIVGAVYILRVDNFKRKLASCNIQHMGLLCVGMGLGGGAVYATMLYAMSYALAKHLMLLTSGNFLRAYGTINTSEISGGLNSMPGSSWLLIVGVFVLAGVLPSGVFIGEFMLFKRMVAYPSWGIVIVSLVLMTIVAYAIIEATLRITLSYDTMPAFTQGTESLIAQVPQWVFIGLLVLMALHLPQRLDAIARGAASLLGGF</sequence>
<dbReference type="InterPro" id="IPR001750">
    <property type="entry name" value="ND/Mrp_TM"/>
</dbReference>
<reference evidence="10 11" key="1">
    <citation type="journal article" date="2020" name="J Geophys Res Biogeosci">
        <title>Magnetotaxis as an Adaptation to Enable Bacterial Shuttling of Microbial Sulfur and Sulfur Cycling Across Aquatic Oxic#Anoxic Interfaces.</title>
        <authorList>
            <person name="Li J."/>
            <person name="Liu P."/>
            <person name="Wang J."/>
            <person name="Roberts A.P."/>
            <person name="Pan Y."/>
        </authorList>
    </citation>
    <scope>NUCLEOTIDE SEQUENCE [LARGE SCALE GENOMIC DNA]</scope>
    <source>
        <strain evidence="10 11">MYR-1_YQ</strain>
    </source>
</reference>
<evidence type="ECO:0000256" key="2">
    <source>
        <dbReference type="ARBA" id="ARBA00022475"/>
    </source>
</evidence>
<feature type="transmembrane region" description="Helical" evidence="8">
    <location>
        <begin position="116"/>
        <end position="136"/>
    </location>
</feature>
<evidence type="ECO:0000256" key="3">
    <source>
        <dbReference type="ARBA" id="ARBA00022692"/>
    </source>
</evidence>
<feature type="transmembrane region" description="Helical" evidence="8">
    <location>
        <begin position="392"/>
        <end position="413"/>
    </location>
</feature>
<evidence type="ECO:0000256" key="7">
    <source>
        <dbReference type="RuleBase" id="RU000320"/>
    </source>
</evidence>
<evidence type="ECO:0000313" key="10">
    <source>
        <dbReference type="EMBL" id="MBV6342078.1"/>
    </source>
</evidence>
<feature type="domain" description="NADH:quinone oxidoreductase/Mrp antiporter transmembrane" evidence="9">
    <location>
        <begin position="112"/>
        <end position="405"/>
    </location>
</feature>
<feature type="transmembrane region" description="Helical" evidence="8">
    <location>
        <begin position="95"/>
        <end position="111"/>
    </location>
</feature>
<comment type="caution">
    <text evidence="10">The sequence shown here is derived from an EMBL/GenBank/DDBJ whole genome shotgun (WGS) entry which is preliminary data.</text>
</comment>
<organism evidence="10 11">
    <name type="scientific">Candidatus Magnetobacterium casense</name>
    <dbReference type="NCBI Taxonomy" id="1455061"/>
    <lineage>
        <taxon>Bacteria</taxon>
        <taxon>Pseudomonadati</taxon>
        <taxon>Nitrospirota</taxon>
        <taxon>Thermodesulfovibrionia</taxon>
        <taxon>Thermodesulfovibrionales</taxon>
        <taxon>Candidatus Magnetobacteriaceae</taxon>
        <taxon>Candidatus Magnetobacterium</taxon>
    </lineage>
</organism>
<gene>
    <name evidence="10" type="ORF">HWQ67_10820</name>
</gene>
<feature type="transmembrane region" description="Helical" evidence="8">
    <location>
        <begin position="436"/>
        <end position="456"/>
    </location>
</feature>
<dbReference type="PANTHER" id="PTHR42682:SF5">
    <property type="entry name" value="HYDROGENASE-4 COMPONENT F"/>
    <property type="match status" value="1"/>
</dbReference>
<evidence type="ECO:0000256" key="5">
    <source>
        <dbReference type="ARBA" id="ARBA00023002"/>
    </source>
</evidence>
<evidence type="ECO:0000256" key="1">
    <source>
        <dbReference type="ARBA" id="ARBA00004651"/>
    </source>
</evidence>
<dbReference type="EMBL" id="JABXWD010000193">
    <property type="protein sequence ID" value="MBV6342078.1"/>
    <property type="molecule type" value="Genomic_DNA"/>
</dbReference>
<keyword evidence="3 7" id="KW-0812">Transmembrane</keyword>
<evidence type="ECO:0000256" key="8">
    <source>
        <dbReference type="SAM" id="Phobius"/>
    </source>
</evidence>
<dbReference type="InterPro" id="IPR052175">
    <property type="entry name" value="ComplexI-like_HydComp"/>
</dbReference>
<dbReference type="Proteomes" id="UP001196980">
    <property type="component" value="Unassembled WGS sequence"/>
</dbReference>
<feature type="transmembrane region" description="Helical" evidence="8">
    <location>
        <begin position="262"/>
        <end position="282"/>
    </location>
</feature>
<feature type="transmembrane region" description="Helical" evidence="8">
    <location>
        <begin position="62"/>
        <end position="83"/>
    </location>
</feature>
<feature type="transmembrane region" description="Helical" evidence="8">
    <location>
        <begin position="148"/>
        <end position="166"/>
    </location>
</feature>
<accession>A0ABS6S101</accession>
<keyword evidence="5" id="KW-0560">Oxidoreductase</keyword>
<dbReference type="PANTHER" id="PTHR42682">
    <property type="entry name" value="HYDROGENASE-4 COMPONENT F"/>
    <property type="match status" value="1"/>
</dbReference>
<keyword evidence="6 8" id="KW-0472">Membrane</keyword>
<evidence type="ECO:0000256" key="6">
    <source>
        <dbReference type="ARBA" id="ARBA00023136"/>
    </source>
</evidence>
<keyword evidence="11" id="KW-1185">Reference proteome</keyword>
<keyword evidence="4 8" id="KW-1133">Transmembrane helix</keyword>
<feature type="transmembrane region" description="Helical" evidence="8">
    <location>
        <begin position="302"/>
        <end position="326"/>
    </location>
</feature>
<proteinExistence type="predicted"/>
<keyword evidence="2" id="KW-1003">Cell membrane</keyword>
<name>A0ABS6S101_9BACT</name>
<feature type="transmembrane region" description="Helical" evidence="8">
    <location>
        <begin position="361"/>
        <end position="380"/>
    </location>
</feature>
<protein>
    <recommendedName>
        <fullName evidence="9">NADH:quinone oxidoreductase/Mrp antiporter transmembrane domain-containing protein</fullName>
    </recommendedName>
</protein>
<evidence type="ECO:0000313" key="11">
    <source>
        <dbReference type="Proteomes" id="UP001196980"/>
    </source>
</evidence>
<evidence type="ECO:0000256" key="4">
    <source>
        <dbReference type="ARBA" id="ARBA00022989"/>
    </source>
</evidence>
<dbReference type="Pfam" id="PF00361">
    <property type="entry name" value="Proton_antipo_M"/>
    <property type="match status" value="1"/>
</dbReference>